<feature type="domain" description="C2H2-type" evidence="15">
    <location>
        <begin position="675"/>
        <end position="701"/>
    </location>
</feature>
<dbReference type="InterPro" id="IPR036051">
    <property type="entry name" value="KRAB_dom_sf"/>
</dbReference>
<dbReference type="InterPro" id="IPR013087">
    <property type="entry name" value="Znf_C2H2_type"/>
</dbReference>
<dbReference type="FunFam" id="3.30.160.60:FF:000562">
    <property type="entry name" value="Zinc finger protein 786"/>
    <property type="match status" value="4"/>
</dbReference>
<comment type="function">
    <text evidence="1">May be involved in transcriptional regulation.</text>
</comment>
<dbReference type="FunFam" id="3.30.160.60:FF:002002">
    <property type="entry name" value="Zinc finger protein 786"/>
    <property type="match status" value="2"/>
</dbReference>
<dbReference type="CDD" id="cd07765">
    <property type="entry name" value="KRAB_A-box"/>
    <property type="match status" value="1"/>
</dbReference>
<dbReference type="FunFam" id="3.30.160.60:FF:001064">
    <property type="entry name" value="Zinc finger protein 425"/>
    <property type="match status" value="1"/>
</dbReference>
<dbReference type="FunFam" id="3.30.160.60:FF:001385">
    <property type="entry name" value="zinc finger protein 774"/>
    <property type="match status" value="1"/>
</dbReference>
<dbReference type="SUPFAM" id="SSF57667">
    <property type="entry name" value="beta-beta-alpha zinc fingers"/>
    <property type="match status" value="7"/>
</dbReference>
<feature type="domain" description="C2H2-type" evidence="15">
    <location>
        <begin position="507"/>
        <end position="534"/>
    </location>
</feature>
<feature type="domain" description="C2H2-type" evidence="15">
    <location>
        <begin position="730"/>
        <end position="757"/>
    </location>
</feature>
<dbReference type="FunFam" id="3.30.160.60:FF:002174">
    <property type="entry name" value="Zinc finger protein 786"/>
    <property type="match status" value="1"/>
</dbReference>
<evidence type="ECO:0000256" key="7">
    <source>
        <dbReference type="ARBA" id="ARBA00022833"/>
    </source>
</evidence>
<dbReference type="Pfam" id="PF01352">
    <property type="entry name" value="KRAB"/>
    <property type="match status" value="1"/>
</dbReference>
<evidence type="ECO:0000256" key="9">
    <source>
        <dbReference type="ARBA" id="ARBA00023125"/>
    </source>
</evidence>
<evidence type="ECO:0000313" key="17">
    <source>
        <dbReference type="Ensembl" id="ENSMMUP00000048814.2"/>
    </source>
</evidence>
<keyword evidence="10" id="KW-0804">Transcription</keyword>
<protein>
    <recommendedName>
        <fullName evidence="12">Zinc finger protein 786</fullName>
    </recommendedName>
</protein>
<dbReference type="InterPro" id="IPR050752">
    <property type="entry name" value="C2H2-ZF_domain"/>
</dbReference>
<feature type="domain" description="C2H2-type" evidence="15">
    <location>
        <begin position="479"/>
        <end position="506"/>
    </location>
</feature>
<feature type="domain" description="C2H2-type" evidence="15">
    <location>
        <begin position="423"/>
        <end position="450"/>
    </location>
</feature>
<feature type="domain" description="C2H2-type" evidence="15">
    <location>
        <begin position="451"/>
        <end position="478"/>
    </location>
</feature>
<evidence type="ECO:0000256" key="4">
    <source>
        <dbReference type="ARBA" id="ARBA00022723"/>
    </source>
</evidence>
<dbReference type="SMART" id="SM00355">
    <property type="entry name" value="ZnF_C2H2"/>
    <property type="match status" value="15"/>
</dbReference>
<dbReference type="PANTHER" id="PTHR24384">
    <property type="entry name" value="FINGER PUTATIVE TRANSCRIPTION FACTOR FAMILY-RELATED"/>
    <property type="match status" value="1"/>
</dbReference>
<keyword evidence="18" id="KW-1185">Reference proteome</keyword>
<evidence type="ECO:0000256" key="8">
    <source>
        <dbReference type="ARBA" id="ARBA00023015"/>
    </source>
</evidence>
<evidence type="ECO:0000256" key="11">
    <source>
        <dbReference type="ARBA" id="ARBA00023242"/>
    </source>
</evidence>
<dbReference type="PROSITE" id="PS00028">
    <property type="entry name" value="ZINC_FINGER_C2H2_1"/>
    <property type="match status" value="13"/>
</dbReference>
<dbReference type="PROSITE" id="PS50157">
    <property type="entry name" value="ZINC_FINGER_C2H2_2"/>
    <property type="match status" value="14"/>
</dbReference>
<dbReference type="ExpressionAtlas" id="A0A1D5QL89">
    <property type="expression patterns" value="baseline"/>
</dbReference>
<dbReference type="GO" id="GO:0006355">
    <property type="term" value="P:regulation of DNA-templated transcription"/>
    <property type="evidence" value="ECO:0007669"/>
    <property type="project" value="InterPro"/>
</dbReference>
<dbReference type="InterPro" id="IPR036236">
    <property type="entry name" value="Znf_C2H2_sf"/>
</dbReference>
<reference evidence="18" key="1">
    <citation type="journal article" date="2007" name="Science">
        <title>Evolutionary and biomedical insights from the rhesus macaque genome.</title>
        <authorList>
            <person name="Gibbs R.A."/>
            <person name="Rogers J."/>
            <person name="Katze M.G."/>
            <person name="Bumgarner R."/>
            <person name="Weinstock G.M."/>
            <person name="Mardis E.R."/>
            <person name="Remington K.A."/>
            <person name="Strausberg R.L."/>
            <person name="Venter J.C."/>
            <person name="Wilson R.K."/>
            <person name="Batzer M.A."/>
            <person name="Bustamante C.D."/>
            <person name="Eichler E.E."/>
            <person name="Hahn M.W."/>
            <person name="Hardison R.C."/>
            <person name="Makova K.D."/>
            <person name="Miller W."/>
            <person name="Milosavljevic A."/>
            <person name="Palermo R.E."/>
            <person name="Siepel A."/>
            <person name="Sikela J.M."/>
            <person name="Attaway T."/>
            <person name="Bell S."/>
            <person name="Bernard K.E."/>
            <person name="Buhay C.J."/>
            <person name="Chandrabose M.N."/>
            <person name="Dao M."/>
            <person name="Davis C."/>
            <person name="Delehaunty K.D."/>
            <person name="Ding Y."/>
            <person name="Dinh H.H."/>
            <person name="Dugan-Rocha S."/>
            <person name="Fulton L.A."/>
            <person name="Gabisi R.A."/>
            <person name="Garner T.T."/>
            <person name="Godfrey J."/>
            <person name="Hawes A.C."/>
            <person name="Hernandez J."/>
            <person name="Hines S."/>
            <person name="Holder M."/>
            <person name="Hume J."/>
            <person name="Jhangiani S.N."/>
            <person name="Joshi V."/>
            <person name="Khan Z.M."/>
            <person name="Kirkness E.F."/>
            <person name="Cree A."/>
            <person name="Fowler R.G."/>
            <person name="Lee S."/>
            <person name="Lewis L.R."/>
            <person name="Li Z."/>
            <person name="Liu Y.-S."/>
            <person name="Moore S.M."/>
            <person name="Muzny D."/>
            <person name="Nazareth L.V."/>
            <person name="Ngo D.N."/>
            <person name="Okwuonu G.O."/>
            <person name="Pai G."/>
            <person name="Parker D."/>
            <person name="Paul H.A."/>
            <person name="Pfannkoch C."/>
            <person name="Pohl C.S."/>
            <person name="Rogers Y.-H.C."/>
            <person name="Ruiz S.J."/>
            <person name="Sabo A."/>
            <person name="Santibanez J."/>
            <person name="Schneider B.W."/>
            <person name="Smith S.M."/>
            <person name="Sodergren E."/>
            <person name="Svatek A.F."/>
            <person name="Utterback T.R."/>
            <person name="Vattathil S."/>
            <person name="Warren W."/>
            <person name="White C.S."/>
            <person name="Chinwalla A.T."/>
            <person name="Feng Y."/>
            <person name="Halpern A.L."/>
            <person name="Hillier L.W."/>
            <person name="Huang X."/>
            <person name="Minx P."/>
            <person name="Nelson J.O."/>
            <person name="Pepin K.H."/>
            <person name="Qin X."/>
            <person name="Sutton G.G."/>
            <person name="Venter E."/>
            <person name="Walenz B.P."/>
            <person name="Wallis J.W."/>
            <person name="Worley K.C."/>
            <person name="Yang S.-P."/>
            <person name="Jones S.M."/>
            <person name="Marra M.A."/>
            <person name="Rocchi M."/>
            <person name="Schein J.E."/>
            <person name="Baertsch R."/>
            <person name="Clarke L."/>
            <person name="Csuros M."/>
            <person name="Glasscock J."/>
            <person name="Harris R.A."/>
            <person name="Havlak P."/>
            <person name="Jackson A.R."/>
            <person name="Jiang H."/>
            <person name="Liu Y."/>
            <person name="Messina D.N."/>
            <person name="Shen Y."/>
            <person name="Song H.X.-Z."/>
            <person name="Wylie T."/>
            <person name="Zhang L."/>
            <person name="Birney E."/>
            <person name="Han K."/>
            <person name="Konkel M.K."/>
            <person name="Lee J."/>
            <person name="Smit A.F.A."/>
            <person name="Ullmer B."/>
            <person name="Wang H."/>
            <person name="Xing J."/>
            <person name="Burhans R."/>
            <person name="Cheng Z."/>
            <person name="Karro J.E."/>
            <person name="Ma J."/>
            <person name="Raney B."/>
            <person name="She X."/>
            <person name="Cox M.J."/>
            <person name="Demuth J.P."/>
            <person name="Dumas L.J."/>
            <person name="Han S.-G."/>
            <person name="Hopkins J."/>
            <person name="Karimpour-Fard A."/>
            <person name="Kim Y.H."/>
            <person name="Pollack J.R."/>
            <person name="Vinar T."/>
            <person name="Addo-Quaye C."/>
            <person name="Degenhardt J."/>
            <person name="Denby A."/>
            <person name="Hubisz M.J."/>
            <person name="Indap A."/>
            <person name="Kosiol C."/>
            <person name="Lahn B.T."/>
            <person name="Lawson H.A."/>
            <person name="Marklein A."/>
            <person name="Nielsen R."/>
            <person name="Vallender E.J."/>
            <person name="Clark A.G."/>
            <person name="Ferguson B."/>
            <person name="Hernandez R.D."/>
            <person name="Hirani K."/>
            <person name="Kehrer-Sawatzki H."/>
            <person name="Kolb J."/>
            <person name="Patil S."/>
            <person name="Pu L.-L."/>
            <person name="Ren Y."/>
            <person name="Smith D.G."/>
            <person name="Wheeler D.A."/>
            <person name="Schenck I."/>
            <person name="Ball E.V."/>
            <person name="Chen R."/>
            <person name="Cooper D.N."/>
            <person name="Giardine B."/>
            <person name="Hsu F."/>
            <person name="Kent W.J."/>
            <person name="Lesk A."/>
            <person name="Nelson D.L."/>
            <person name="O'brien W.E."/>
            <person name="Pruefer K."/>
            <person name="Stenson P.D."/>
            <person name="Wallace J.C."/>
            <person name="Ke H."/>
            <person name="Liu X.-M."/>
            <person name="Wang P."/>
            <person name="Xiang A.P."/>
            <person name="Yang F."/>
            <person name="Barber G.P."/>
            <person name="Haussler D."/>
            <person name="Karolchik D."/>
            <person name="Kern A.D."/>
            <person name="Kuhn R.M."/>
            <person name="Smith K.E."/>
            <person name="Zwieg A.S."/>
        </authorList>
    </citation>
    <scope>NUCLEOTIDE SEQUENCE [LARGE SCALE GENOMIC DNA]</scope>
    <source>
        <strain evidence="18">17573</strain>
    </source>
</reference>
<keyword evidence="9" id="KW-0238">DNA-binding</keyword>
<evidence type="ECO:0000256" key="14">
    <source>
        <dbReference type="SAM" id="MobiDB-lite"/>
    </source>
</evidence>
<dbReference type="FunCoup" id="A0A1D5QL89">
    <property type="interactions" value="549"/>
</dbReference>
<sequence>MCPLQKSFKLTRRRSWSYFEAIMNACVLCLQFQLPLTFEDVAIYFSEQEWQDLEAWQKELYKHVMRSNYETLVSLDDGLPKPELISWIEHGGEPFRNWRESQKSGNIICSSGDLHFDPGFQEQLFWGSQQAVNSRKTKSHFQLDLLESQCSFGSFVSLRSDRGITLRSPQRHNARTPPPLARGPSESTLKELPSPRNLDLPGLRDVPAWESTQHPYPVSGESCWANNHLVMHQRGQSKDRPHRAWEKFNKRADTQMPRSSPRVQRHFRCRVCAKSFRRKLCLLSHLAAHAARVPFQSADGEMCFRHEQAHPSHRLPHQGEKPAQCTPCGMRSLPVDSTQARRCQQSREGPASWRESRGASSSVHSGEKAGSRLAQEESGHQQGDTEAQQHLAPAPCSCSECGERSPTSTLACHCRAHTGEKPFQCPHCNKRFCLRRLLQVHQHAHGGERPFSCRKCGKGFAKQCKLTEHIRVHSGEKPFWCAKCGRNFRQRGQLLRHQRLHTDEKPFQCPECGLSFRLESMLRAHRLRHGGERPFSCSECGRGFTHQCKLREHLRVHSGERPFQCLECDKRFRLKGILKAHQHTHSKERPFSCGECGKGFTRQSKLTEHLRVHSGERPFQCPECNRSFRLKGQLLSHQRLHTGERPFQCPECDKRYRVKADMKAHQLLHSGEMPFSCECGKGFVKHSKLIEHIRTHTGEKPFQCPKCDKSFRLKAQLLSHQGLHTGERPFHCPDCGKNFRERGHMLRHQRIHRPERPFACGDCGKGFIYKSKLAEHIRVHTKSCPAPNELDIKKRLSQLFAMIEADWS</sequence>
<proteinExistence type="inferred from homology"/>
<comment type="subcellular location">
    <subcellularLocation>
        <location evidence="2">Nucleus</location>
    </subcellularLocation>
</comment>
<reference evidence="17" key="2">
    <citation type="submission" date="2019-01" db="EMBL/GenBank/DDBJ databases">
        <authorList>
            <person name="Graves T."/>
            <person name="Eichler E.E."/>
            <person name="Wilson R.K."/>
        </authorList>
    </citation>
    <scope>NUCLEOTIDE SEQUENCE [LARGE SCALE GENOMIC DNA]</scope>
    <source>
        <strain evidence="17">17573</strain>
    </source>
</reference>
<dbReference type="eggNOG" id="KOG1721">
    <property type="taxonomic scope" value="Eukaryota"/>
</dbReference>
<dbReference type="VEuPathDB" id="HostDB:ENSMMUG00000018549"/>
<dbReference type="FunFam" id="3.30.160.60:FF:002741">
    <property type="entry name" value="Zinc finger protein 786"/>
    <property type="match status" value="1"/>
</dbReference>
<dbReference type="PANTHER" id="PTHR24384:SF218">
    <property type="entry name" value="ZINC FINGER PROTEIN 502"/>
    <property type="match status" value="1"/>
</dbReference>
<keyword evidence="5" id="KW-0677">Repeat</keyword>
<evidence type="ECO:0000256" key="10">
    <source>
        <dbReference type="ARBA" id="ARBA00023163"/>
    </source>
</evidence>
<organism evidence="17 18">
    <name type="scientific">Macaca mulatta</name>
    <name type="common">Rhesus macaque</name>
    <dbReference type="NCBI Taxonomy" id="9544"/>
    <lineage>
        <taxon>Eukaryota</taxon>
        <taxon>Metazoa</taxon>
        <taxon>Chordata</taxon>
        <taxon>Craniata</taxon>
        <taxon>Vertebrata</taxon>
        <taxon>Euteleostomi</taxon>
        <taxon>Mammalia</taxon>
        <taxon>Eutheria</taxon>
        <taxon>Euarchontoglires</taxon>
        <taxon>Primates</taxon>
        <taxon>Haplorrhini</taxon>
        <taxon>Catarrhini</taxon>
        <taxon>Cercopithecidae</taxon>
        <taxon>Cercopithecinae</taxon>
        <taxon>Macaca</taxon>
    </lineage>
</organism>
<feature type="domain" description="C2H2-type" evidence="15">
    <location>
        <begin position="702"/>
        <end position="729"/>
    </location>
</feature>
<keyword evidence="11" id="KW-0539">Nucleus</keyword>
<dbReference type="InParanoid" id="A0A1D5QL89"/>
<feature type="region of interest" description="Disordered" evidence="14">
    <location>
        <begin position="309"/>
        <end position="386"/>
    </location>
</feature>
<dbReference type="Pfam" id="PF00096">
    <property type="entry name" value="zf-C2H2"/>
    <property type="match status" value="10"/>
</dbReference>
<dbReference type="GO" id="GO:0005634">
    <property type="term" value="C:nucleus"/>
    <property type="evidence" value="ECO:0007669"/>
    <property type="project" value="UniProtKB-SubCell"/>
</dbReference>
<evidence type="ECO:0000256" key="5">
    <source>
        <dbReference type="ARBA" id="ARBA00022737"/>
    </source>
</evidence>
<feature type="domain" description="C2H2-type" evidence="15">
    <location>
        <begin position="758"/>
        <end position="785"/>
    </location>
</feature>
<dbReference type="FunFam" id="3.30.160.60:FF:000151">
    <property type="entry name" value="Zinc finger and SCAN domain-containing 21"/>
    <property type="match status" value="2"/>
</dbReference>
<dbReference type="InterPro" id="IPR001909">
    <property type="entry name" value="KRAB"/>
</dbReference>
<name>A0A1D5QL89_MACMU</name>
<dbReference type="SMART" id="SM00349">
    <property type="entry name" value="KRAB"/>
    <property type="match status" value="1"/>
</dbReference>
<keyword evidence="7" id="KW-0862">Zinc</keyword>
<evidence type="ECO:0000259" key="15">
    <source>
        <dbReference type="PROSITE" id="PS50157"/>
    </source>
</evidence>
<feature type="domain" description="C2H2-type" evidence="15">
    <location>
        <begin position="267"/>
        <end position="294"/>
    </location>
</feature>
<evidence type="ECO:0000313" key="18">
    <source>
        <dbReference type="Proteomes" id="UP000006718"/>
    </source>
</evidence>
<dbReference type="GO" id="GO:0008270">
    <property type="term" value="F:zinc ion binding"/>
    <property type="evidence" value="ECO:0007669"/>
    <property type="project" value="UniProtKB-KW"/>
</dbReference>
<feature type="domain" description="C2H2-type" evidence="15">
    <location>
        <begin position="563"/>
        <end position="590"/>
    </location>
</feature>
<accession>A0A1D5QL89</accession>
<dbReference type="Gene3D" id="6.10.140.140">
    <property type="match status" value="1"/>
</dbReference>
<evidence type="ECO:0000256" key="1">
    <source>
        <dbReference type="ARBA" id="ARBA00003767"/>
    </source>
</evidence>
<dbReference type="SMR" id="A0A1D5QL89"/>
<feature type="domain" description="C2H2-type" evidence="15">
    <location>
        <begin position="591"/>
        <end position="618"/>
    </location>
</feature>
<dbReference type="AlphaFoldDB" id="A0A1D5QL89"/>
<reference evidence="17" key="3">
    <citation type="submission" date="2025-08" db="UniProtKB">
        <authorList>
            <consortium name="Ensembl"/>
        </authorList>
    </citation>
    <scope>IDENTIFICATION</scope>
    <source>
        <strain evidence="17">17573</strain>
    </source>
</reference>
<feature type="domain" description="C2H2-type" evidence="15">
    <location>
        <begin position="619"/>
        <end position="646"/>
    </location>
</feature>
<dbReference type="Ensembl" id="ENSMMUT00000075251.2">
    <property type="protein sequence ID" value="ENSMMUP00000048814.2"/>
    <property type="gene ID" value="ENSMMUG00000018549.4"/>
</dbReference>
<dbReference type="Bgee" id="ENSMMUG00000018549">
    <property type="expression patterns" value="Expressed in cerebellar cortex and 20 other cell types or tissues"/>
</dbReference>
<keyword evidence="4" id="KW-0479">Metal-binding</keyword>
<feature type="domain" description="C2H2-type" evidence="15">
    <location>
        <begin position="647"/>
        <end position="674"/>
    </location>
</feature>
<dbReference type="PROSITE" id="PS50805">
    <property type="entry name" value="KRAB"/>
    <property type="match status" value="1"/>
</dbReference>
<dbReference type="SUPFAM" id="SSF109640">
    <property type="entry name" value="KRAB domain (Kruppel-associated box)"/>
    <property type="match status" value="1"/>
</dbReference>
<keyword evidence="6 13" id="KW-0863">Zinc-finger</keyword>
<feature type="domain" description="KRAB" evidence="16">
    <location>
        <begin position="36"/>
        <end position="107"/>
    </location>
</feature>
<dbReference type="GeneTree" id="ENSGT00940000162604"/>
<feature type="compositionally biased region" description="Polar residues" evidence="14">
    <location>
        <begin position="335"/>
        <end position="347"/>
    </location>
</feature>
<evidence type="ECO:0000313" key="19">
    <source>
        <dbReference type="VGNC" id="VGNC:79338"/>
    </source>
</evidence>
<feature type="region of interest" description="Disordered" evidence="14">
    <location>
        <begin position="166"/>
        <end position="204"/>
    </location>
</feature>
<gene>
    <name evidence="17 19" type="primary">ZNF786</name>
</gene>
<evidence type="ECO:0000256" key="12">
    <source>
        <dbReference type="ARBA" id="ARBA00069085"/>
    </source>
</evidence>
<evidence type="ECO:0000256" key="13">
    <source>
        <dbReference type="PROSITE-ProRule" id="PRU00042"/>
    </source>
</evidence>
<comment type="similarity">
    <text evidence="3">Belongs to the krueppel C2H2-type zinc-finger protein family.</text>
</comment>
<dbReference type="GO" id="GO:0003677">
    <property type="term" value="F:DNA binding"/>
    <property type="evidence" value="ECO:0007669"/>
    <property type="project" value="UniProtKB-KW"/>
</dbReference>
<dbReference type="FunFam" id="3.30.160.60:FF:001892">
    <property type="entry name" value="Zinc finger protein 786"/>
    <property type="match status" value="1"/>
</dbReference>
<evidence type="ECO:0000256" key="2">
    <source>
        <dbReference type="ARBA" id="ARBA00004123"/>
    </source>
</evidence>
<evidence type="ECO:0000256" key="6">
    <source>
        <dbReference type="ARBA" id="ARBA00022771"/>
    </source>
</evidence>
<feature type="domain" description="C2H2-type" evidence="15">
    <location>
        <begin position="535"/>
        <end position="562"/>
    </location>
</feature>
<keyword evidence="8" id="KW-0805">Transcription regulation</keyword>
<dbReference type="OMA" id="TKSCRAP"/>
<dbReference type="VGNC" id="VGNC:79338">
    <property type="gene designation" value="ZNF786"/>
</dbReference>
<dbReference type="Proteomes" id="UP000006718">
    <property type="component" value="Chromosome 3"/>
</dbReference>
<evidence type="ECO:0000259" key="16">
    <source>
        <dbReference type="PROSITE" id="PS50805"/>
    </source>
</evidence>
<reference evidence="17" key="4">
    <citation type="submission" date="2025-09" db="UniProtKB">
        <authorList>
            <consortium name="Ensembl"/>
        </authorList>
    </citation>
    <scope>IDENTIFICATION</scope>
    <source>
        <strain evidence="17">17573</strain>
    </source>
</reference>
<dbReference type="Gene3D" id="3.30.160.60">
    <property type="entry name" value="Classic Zinc Finger"/>
    <property type="match status" value="14"/>
</dbReference>
<evidence type="ECO:0000256" key="3">
    <source>
        <dbReference type="ARBA" id="ARBA00006991"/>
    </source>
</evidence>
<feature type="compositionally biased region" description="Basic and acidic residues" evidence="14">
    <location>
        <begin position="365"/>
        <end position="379"/>
    </location>
</feature>